<dbReference type="InterPro" id="IPR054471">
    <property type="entry name" value="GPIID_WHD"/>
</dbReference>
<dbReference type="PANTHER" id="PTHR10039:SF15">
    <property type="entry name" value="NACHT DOMAIN-CONTAINING PROTEIN"/>
    <property type="match status" value="1"/>
</dbReference>
<comment type="caution">
    <text evidence="4">The sequence shown here is derived from an EMBL/GenBank/DDBJ whole genome shotgun (WGS) entry which is preliminary data.</text>
</comment>
<gene>
    <name evidence="4" type="ORF">B0T15DRAFT_573368</name>
</gene>
<dbReference type="InterPro" id="IPR015943">
    <property type="entry name" value="WD40/YVTN_repeat-like_dom_sf"/>
</dbReference>
<dbReference type="SUPFAM" id="SSF50978">
    <property type="entry name" value="WD40 repeat-like"/>
    <property type="match status" value="1"/>
</dbReference>
<keyword evidence="1" id="KW-0677">Repeat</keyword>
<evidence type="ECO:0000313" key="5">
    <source>
        <dbReference type="Proteomes" id="UP001273166"/>
    </source>
</evidence>
<keyword evidence="5" id="KW-1185">Reference proteome</keyword>
<proteinExistence type="predicted"/>
<reference evidence="4" key="1">
    <citation type="journal article" date="2023" name="Mol. Phylogenet. Evol.">
        <title>Genome-scale phylogeny and comparative genomics of the fungal order Sordariales.</title>
        <authorList>
            <person name="Hensen N."/>
            <person name="Bonometti L."/>
            <person name="Westerberg I."/>
            <person name="Brannstrom I.O."/>
            <person name="Guillou S."/>
            <person name="Cros-Aarteil S."/>
            <person name="Calhoun S."/>
            <person name="Haridas S."/>
            <person name="Kuo A."/>
            <person name="Mondo S."/>
            <person name="Pangilinan J."/>
            <person name="Riley R."/>
            <person name="LaButti K."/>
            <person name="Andreopoulos B."/>
            <person name="Lipzen A."/>
            <person name="Chen C."/>
            <person name="Yan M."/>
            <person name="Daum C."/>
            <person name="Ng V."/>
            <person name="Clum A."/>
            <person name="Steindorff A."/>
            <person name="Ohm R.A."/>
            <person name="Martin F."/>
            <person name="Silar P."/>
            <person name="Natvig D.O."/>
            <person name="Lalanne C."/>
            <person name="Gautier V."/>
            <person name="Ament-Velasquez S.L."/>
            <person name="Kruys A."/>
            <person name="Hutchinson M.I."/>
            <person name="Powell A.J."/>
            <person name="Barry K."/>
            <person name="Miller A.N."/>
            <person name="Grigoriev I.V."/>
            <person name="Debuchy R."/>
            <person name="Gladieux P."/>
            <person name="Hiltunen Thoren M."/>
            <person name="Johannesson H."/>
        </authorList>
    </citation>
    <scope>NUCLEOTIDE SEQUENCE</scope>
    <source>
        <strain evidence="4">CBS 333.67</strain>
    </source>
</reference>
<feature type="domain" description="GPI inositol-deacylase winged helix" evidence="2">
    <location>
        <begin position="158"/>
        <end position="230"/>
    </location>
</feature>
<dbReference type="PANTHER" id="PTHR10039">
    <property type="entry name" value="AMELOGENIN"/>
    <property type="match status" value="1"/>
</dbReference>
<sequence>MACTEDHTKRSIKHMLTAIAFQIVLRSKSFRQRLLDLHDARNFSIDRLQAVNVWTSVFQRELFQEAAEKPMFWVIDGLDEADHPELLIRLLSKLEPHCGLRKIIQNPHGSFLWVALAVEQLQEHWHTPDTLSQALEGLPQSMEAFYDRMIQTIASQPERPRLMASRILAWAMCSLRPLGLQELQEVLAAEFGAFLNLEDSVSQLCANFVIVRKSQVTLIHETARSFLLDRDSGRLLLLKPQSEHEYIAKACLKFLMDPKKDWRRVLTISKQAAFDNHPFLSYAISCWAHHASHAPPSANLAALVQTFLNKSALDWIHAVALLGDIRVLTRAGESLRTLSDWRTDTTHENLLQWSRDLSRFPGRFGRILALNPLAIYQQIVPFCPTQSMIRRHFGQFSTISVSGVSESSWGNCVGRLMLGKTSGFIKRVVCQGPYVIAVTEECELIVASAESCDEIKRITLEEVWKDKTPILAMANSGGSSLLAAADGRRVRIWDLATGEEVLSIPHYSGIVVLALAFKNDDEHLLWDLQSDMLRRLPHIRSMEFAFNFVGTLLACVTDGYGSFSIRRLPEYWVLKEWSQFPLVGRYVCLPDAAEMEPILDSSVSDDWPPEPDVISVLLDPSGWVYLTRDWFTEPIHNTTKGKTPIGNQDKISIISLGNTPTALSPSGRYVATGNPDLHVIVYAVSKFESPESYSLKINSITHALAADKASYYIVLEIGNNFQMSRTTFTVDFGDPTKVTQPRFVEGASDLVNYLIGSCQDHVVFLDYDYCVCTWDLRVGPASLKRHFYLPKDWLDRDTLDKLGKESQAIIRIKKQQGRFLPWFTTPPQYCLLPVLPSEANHQRVQRPARKTLRPPEATVTLARGEPFQCGAPGFMDRRLKDIWDNVDYLSVNTSVKKGHIDRMMLVAIENTSFPYIPLSPTTLP</sequence>
<protein>
    <recommendedName>
        <fullName evidence="6">NACHT domain-containing protein</fullName>
    </recommendedName>
</protein>
<organism evidence="4 5">
    <name type="scientific">Chaetomium strumarium</name>
    <dbReference type="NCBI Taxonomy" id="1170767"/>
    <lineage>
        <taxon>Eukaryota</taxon>
        <taxon>Fungi</taxon>
        <taxon>Dikarya</taxon>
        <taxon>Ascomycota</taxon>
        <taxon>Pezizomycotina</taxon>
        <taxon>Sordariomycetes</taxon>
        <taxon>Sordariomycetidae</taxon>
        <taxon>Sordariales</taxon>
        <taxon>Chaetomiaceae</taxon>
        <taxon>Chaetomium</taxon>
    </lineage>
</organism>
<dbReference type="InterPro" id="IPR056884">
    <property type="entry name" value="NPHP3-like_N"/>
</dbReference>
<evidence type="ECO:0000313" key="4">
    <source>
        <dbReference type="EMBL" id="KAK3306356.1"/>
    </source>
</evidence>
<dbReference type="GeneID" id="87889755"/>
<dbReference type="RefSeq" id="XP_062722136.1">
    <property type="nucleotide sequence ID" value="XM_062870926.1"/>
</dbReference>
<dbReference type="Proteomes" id="UP001273166">
    <property type="component" value="Unassembled WGS sequence"/>
</dbReference>
<evidence type="ECO:0000259" key="3">
    <source>
        <dbReference type="Pfam" id="PF24883"/>
    </source>
</evidence>
<feature type="domain" description="Nephrocystin 3-like N-terminal" evidence="3">
    <location>
        <begin position="4"/>
        <end position="94"/>
    </location>
</feature>
<dbReference type="Pfam" id="PF22939">
    <property type="entry name" value="WHD_GPIID"/>
    <property type="match status" value="1"/>
</dbReference>
<reference evidence="4" key="2">
    <citation type="submission" date="2023-06" db="EMBL/GenBank/DDBJ databases">
        <authorList>
            <consortium name="Lawrence Berkeley National Laboratory"/>
            <person name="Mondo S.J."/>
            <person name="Hensen N."/>
            <person name="Bonometti L."/>
            <person name="Westerberg I."/>
            <person name="Brannstrom I.O."/>
            <person name="Guillou S."/>
            <person name="Cros-Aarteil S."/>
            <person name="Calhoun S."/>
            <person name="Haridas S."/>
            <person name="Kuo A."/>
            <person name="Pangilinan J."/>
            <person name="Riley R."/>
            <person name="Labutti K."/>
            <person name="Andreopoulos B."/>
            <person name="Lipzen A."/>
            <person name="Chen C."/>
            <person name="Yanf M."/>
            <person name="Daum C."/>
            <person name="Ng V."/>
            <person name="Clum A."/>
            <person name="Steindorff A."/>
            <person name="Ohm R."/>
            <person name="Martin F."/>
            <person name="Silar P."/>
            <person name="Natvig D."/>
            <person name="Lalanne C."/>
            <person name="Gautier V."/>
            <person name="Ament-Velasquez S.L."/>
            <person name="Kruys A."/>
            <person name="Hutchinson M.I."/>
            <person name="Powell A.J."/>
            <person name="Barry K."/>
            <person name="Miller A.N."/>
            <person name="Grigoriev I.V."/>
            <person name="Debuchy R."/>
            <person name="Gladieux P."/>
            <person name="Thoren M.H."/>
            <person name="Johannesson H."/>
        </authorList>
    </citation>
    <scope>NUCLEOTIDE SEQUENCE</scope>
    <source>
        <strain evidence="4">CBS 333.67</strain>
    </source>
</reference>
<dbReference type="AlphaFoldDB" id="A0AAJ0GUD4"/>
<evidence type="ECO:0000256" key="1">
    <source>
        <dbReference type="ARBA" id="ARBA00022737"/>
    </source>
</evidence>
<evidence type="ECO:0008006" key="6">
    <source>
        <dbReference type="Google" id="ProtNLM"/>
    </source>
</evidence>
<accession>A0AAJ0GUD4</accession>
<dbReference type="Gene3D" id="2.130.10.10">
    <property type="entry name" value="YVTN repeat-like/Quinoprotein amine dehydrogenase"/>
    <property type="match status" value="1"/>
</dbReference>
<dbReference type="EMBL" id="JAUDZG010000003">
    <property type="protein sequence ID" value="KAK3306356.1"/>
    <property type="molecule type" value="Genomic_DNA"/>
</dbReference>
<dbReference type="InterPro" id="IPR036322">
    <property type="entry name" value="WD40_repeat_dom_sf"/>
</dbReference>
<name>A0AAJ0GUD4_9PEZI</name>
<dbReference type="Pfam" id="PF24883">
    <property type="entry name" value="NPHP3_N"/>
    <property type="match status" value="1"/>
</dbReference>
<evidence type="ECO:0000259" key="2">
    <source>
        <dbReference type="Pfam" id="PF22939"/>
    </source>
</evidence>